<evidence type="ECO:0000256" key="4">
    <source>
        <dbReference type="ARBA" id="ARBA00022989"/>
    </source>
</evidence>
<evidence type="ECO:0000313" key="7">
    <source>
        <dbReference type="EMBL" id="SSD58682.1"/>
    </source>
</evidence>
<dbReference type="PANTHER" id="PTHR13285">
    <property type="entry name" value="ACYLTRANSFERASE"/>
    <property type="match status" value="1"/>
</dbReference>
<sequence length="488" mass="57658">MFGRKVDNSDSQYRFFRDNLFLLLGLAMGHVLLKRGLCFFFNLQQKREKIDLVIGILFSLLLHGVNVIRVFVHLLISFLIAKVTTSKIFFNNSKVKDIGIAMTWIYGIGSLFLNDRFRTIEFSKVLPCLSFLDHQYKGLIPRWDVFFNFTLLRMISFNMDYIDRSFENNKNVVVNGNDQQKEEEILLNDIDRNNYKHPLSEYNFSNYLAYVLYTPLYIAGPIVTFNDYHYQCHHILPSVNKKRITLYALRFAFCVLTMEFLLHFVYVVAASKTHAWDNDTPFQLAMVGLFNLNLIWLKLLIPWRLFRLWALLDGIDPPENMIRCMDNNFSALQFWRAWHRSYNKWVIKYIYIPLGGSSNRILSTLAVFSFVAIWHDIQLKLLLWGWLVVFFLLPEIFVTKLFKPYREKPWYRIVCGVGAVLNIWMMMIANLFGFCLGQDGTKQFLYDLLFTYDGIRFTFLANLGLFIAVQVMFELREQEKRNGIYVKC</sequence>
<evidence type="ECO:0000256" key="6">
    <source>
        <dbReference type="SAM" id="Phobius"/>
    </source>
</evidence>
<organism evidence="7 8">
    <name type="scientific">Saccharomycodes ludwigii</name>
    <dbReference type="NCBI Taxonomy" id="36035"/>
    <lineage>
        <taxon>Eukaryota</taxon>
        <taxon>Fungi</taxon>
        <taxon>Dikarya</taxon>
        <taxon>Ascomycota</taxon>
        <taxon>Saccharomycotina</taxon>
        <taxon>Saccharomycetes</taxon>
        <taxon>Saccharomycodales</taxon>
        <taxon>Saccharomycodaceae</taxon>
        <taxon>Saccharomycodes</taxon>
    </lineage>
</organism>
<evidence type="ECO:0000256" key="1">
    <source>
        <dbReference type="ARBA" id="ARBA00004141"/>
    </source>
</evidence>
<feature type="transmembrane region" description="Helical" evidence="6">
    <location>
        <begin position="247"/>
        <end position="269"/>
    </location>
</feature>
<evidence type="ECO:0000313" key="8">
    <source>
        <dbReference type="Proteomes" id="UP000262825"/>
    </source>
</evidence>
<dbReference type="Pfam" id="PF03062">
    <property type="entry name" value="MBOAT"/>
    <property type="match status" value="1"/>
</dbReference>
<evidence type="ECO:0000256" key="2">
    <source>
        <dbReference type="ARBA" id="ARBA00010323"/>
    </source>
</evidence>
<accession>A0A376B219</accession>
<gene>
    <name evidence="7" type="ORF">SCODWIG_00443</name>
</gene>
<keyword evidence="4 6" id="KW-1133">Transmembrane helix</keyword>
<dbReference type="InterPro" id="IPR004299">
    <property type="entry name" value="MBOAT_fam"/>
</dbReference>
<protein>
    <submittedName>
        <fullName evidence="7">Related to Glycerol uptake protein 1</fullName>
    </submittedName>
</protein>
<dbReference type="InterPro" id="IPR051085">
    <property type="entry name" value="MB_O-acyltransferase"/>
</dbReference>
<dbReference type="Proteomes" id="UP000262825">
    <property type="component" value="Unassembled WGS sequence"/>
</dbReference>
<keyword evidence="3 6" id="KW-0812">Transmembrane</keyword>
<name>A0A376B219_9ASCO</name>
<dbReference type="GO" id="GO:0008374">
    <property type="term" value="F:O-acyltransferase activity"/>
    <property type="evidence" value="ECO:0007669"/>
    <property type="project" value="TreeGrafter"/>
</dbReference>
<feature type="transmembrane region" description="Helical" evidence="6">
    <location>
        <begin position="381"/>
        <end position="398"/>
    </location>
</feature>
<dbReference type="GO" id="GO:0005783">
    <property type="term" value="C:endoplasmic reticulum"/>
    <property type="evidence" value="ECO:0007669"/>
    <property type="project" value="TreeGrafter"/>
</dbReference>
<feature type="transmembrane region" description="Helical" evidence="6">
    <location>
        <begin position="454"/>
        <end position="473"/>
    </location>
</feature>
<keyword evidence="8" id="KW-1185">Reference proteome</keyword>
<dbReference type="GO" id="GO:0006506">
    <property type="term" value="P:GPI anchor biosynthetic process"/>
    <property type="evidence" value="ECO:0007669"/>
    <property type="project" value="TreeGrafter"/>
</dbReference>
<evidence type="ECO:0000256" key="3">
    <source>
        <dbReference type="ARBA" id="ARBA00022692"/>
    </source>
</evidence>
<proteinExistence type="inferred from homology"/>
<comment type="similarity">
    <text evidence="2">Belongs to the membrane-bound acyltransferase family.</text>
</comment>
<dbReference type="PANTHER" id="PTHR13285:SF18">
    <property type="entry name" value="PROTEIN-CYSTEINE N-PALMITOYLTRANSFERASE RASP"/>
    <property type="match status" value="1"/>
</dbReference>
<evidence type="ECO:0000256" key="5">
    <source>
        <dbReference type="ARBA" id="ARBA00023136"/>
    </source>
</evidence>
<feature type="transmembrane region" description="Helical" evidence="6">
    <location>
        <begin position="53"/>
        <end position="78"/>
    </location>
</feature>
<keyword evidence="5 6" id="KW-0472">Membrane</keyword>
<reference evidence="8" key="1">
    <citation type="submission" date="2018-06" db="EMBL/GenBank/DDBJ databases">
        <authorList>
            <person name="Guldener U."/>
        </authorList>
    </citation>
    <scope>NUCLEOTIDE SEQUENCE [LARGE SCALE GENOMIC DNA]</scope>
    <source>
        <strain evidence="8">UTAD17</strain>
    </source>
</reference>
<feature type="transmembrane region" description="Helical" evidence="6">
    <location>
        <begin position="20"/>
        <end position="41"/>
    </location>
</feature>
<dbReference type="VEuPathDB" id="FungiDB:SCODWIG_00443"/>
<dbReference type="EMBL" id="UFAJ01000035">
    <property type="protein sequence ID" value="SSD58682.1"/>
    <property type="molecule type" value="Genomic_DNA"/>
</dbReference>
<dbReference type="GO" id="GO:0016020">
    <property type="term" value="C:membrane"/>
    <property type="evidence" value="ECO:0007669"/>
    <property type="project" value="UniProtKB-SubCell"/>
</dbReference>
<feature type="transmembrane region" description="Helical" evidence="6">
    <location>
        <begin position="410"/>
        <end position="434"/>
    </location>
</feature>
<dbReference type="AlphaFoldDB" id="A0A376B219"/>
<feature type="transmembrane region" description="Helical" evidence="6">
    <location>
        <begin position="281"/>
        <end position="301"/>
    </location>
</feature>
<feature type="transmembrane region" description="Helical" evidence="6">
    <location>
        <begin position="349"/>
        <end position="375"/>
    </location>
</feature>
<comment type="subcellular location">
    <subcellularLocation>
        <location evidence="1">Membrane</location>
        <topology evidence="1">Multi-pass membrane protein</topology>
    </subcellularLocation>
</comment>